<evidence type="ECO:0000313" key="2">
    <source>
        <dbReference type="EMBL" id="ESS01653.1"/>
    </source>
</evidence>
<organism evidence="2 3">
    <name type="scientific">Limosilactobacillus fermentum NB-22</name>
    <dbReference type="NCBI Taxonomy" id="1408443"/>
    <lineage>
        <taxon>Bacteria</taxon>
        <taxon>Bacillati</taxon>
        <taxon>Bacillota</taxon>
        <taxon>Bacilli</taxon>
        <taxon>Lactobacillales</taxon>
        <taxon>Lactobacillaceae</taxon>
        <taxon>Limosilactobacillus</taxon>
    </lineage>
</organism>
<name>A0A829M1Y8_LIMFE</name>
<protein>
    <submittedName>
        <fullName evidence="2">ATP-dependent exonuclease</fullName>
    </submittedName>
</protein>
<reference evidence="2 3" key="2">
    <citation type="journal article" date="2015" name="Genome Announc.">
        <title>Draft Genome Sequence of Lactobacillus fermentum NB-22.</title>
        <authorList>
            <person name="Chaplin A.V."/>
            <person name="Shkoporov A.N."/>
            <person name="Efimov B.A."/>
            <person name="Pikina A.P."/>
            <person name="Borisova O.Y."/>
            <person name="Gladko I.A."/>
            <person name="Postnikova E.A."/>
            <person name="Lordkipanidze A.E."/>
            <person name="Kafarskaia L.I."/>
        </authorList>
    </citation>
    <scope>NUCLEOTIDE SEQUENCE [LARGE SCALE GENOMIC DNA]</scope>
    <source>
        <strain evidence="2 3">NB-22</strain>
    </source>
</reference>
<keyword evidence="2" id="KW-0269">Exonuclease</keyword>
<proteinExistence type="predicted"/>
<gene>
    <name evidence="2" type="ORF">NB22_03450</name>
</gene>
<dbReference type="Gene3D" id="3.40.50.300">
    <property type="entry name" value="P-loop containing nucleotide triphosphate hydrolases"/>
    <property type="match status" value="1"/>
</dbReference>
<keyword evidence="2" id="KW-0378">Hydrolase</keyword>
<evidence type="ECO:0000313" key="3">
    <source>
        <dbReference type="Proteomes" id="UP000018412"/>
    </source>
</evidence>
<reference evidence="3" key="1">
    <citation type="submission" date="2013-10" db="EMBL/GenBank/DDBJ databases">
        <title>Draft genome sequence of Lactobacillus fermentum NB-22.</title>
        <authorList>
            <person name="Chaplin A.V."/>
            <person name="Shkoporov A.N."/>
            <person name="Khokhlova E.V."/>
            <person name="Efimov B.A."/>
            <person name="Kafarskaia L.I."/>
        </authorList>
    </citation>
    <scope>NUCLEOTIDE SEQUENCE [LARGE SCALE GENOMIC DNA]</scope>
    <source>
        <strain evidence="3">NB-22</strain>
    </source>
</reference>
<dbReference type="EMBL" id="AYHA01000074">
    <property type="protein sequence ID" value="ESS01653.1"/>
    <property type="molecule type" value="Genomic_DNA"/>
</dbReference>
<sequence length="574" mass="66013">MKQAPMIKEYPYNNQGLKELEEGESREESKIISRYPTVYVVNDKKKKKIYSVYVGETNNIAKRTAQHLHDDPKSREDWRELLESKTAKMYVIGHQHFNKSMTLDIENQLMLYLSSVENVKALYNRRSNDQDEYYPVNEVQDIFTQIWTQLHQKNSELFPAMDVLKDLAIFKASPFHKLTHEQLEAKNLIMERVNSSLDNDEEGQLIMVTGEAGAGKTVLLSNLFYDLVGYKKYGHPLNVHIMVNHDEQVKVYREISKKLGIDVNLVGKPTSFINKGEKADVILVDEAHLLWTQGKQSYQGTNQLEDLRKLGKVVVIIFDQHQVLRSQQIVEAAQLQRMVGEALKSDNLIELKNQLRIDANESTIQWVRDLVDHQKVGKLQPDSKYEIKVFDSPKDLENAIQIKNRSDLDSHYANGISRLVATFDWTFSTGSKPSDGSLTWDVKIGDWRMPWNNQLKTKQKRSVSYRNLSWAERSETINEVGSTYTIQGFDLNYAGVIIGPSVKYRDGMIVFDPKAHANKDANQKRTLQSGEKRSFAEKLIRNELNVLLTRGVHGLYIYAVDPELLEALKKAMPH</sequence>
<evidence type="ECO:0000259" key="1">
    <source>
        <dbReference type="PROSITE" id="PS50164"/>
    </source>
</evidence>
<dbReference type="Pfam" id="PF09848">
    <property type="entry name" value="SLFN-g3_helicase"/>
    <property type="match status" value="1"/>
</dbReference>
<dbReference type="AlphaFoldDB" id="A0A829M1Y8"/>
<dbReference type="PROSITE" id="PS50164">
    <property type="entry name" value="GIY_YIG"/>
    <property type="match status" value="1"/>
</dbReference>
<dbReference type="Proteomes" id="UP000018412">
    <property type="component" value="Unassembled WGS sequence"/>
</dbReference>
<feature type="domain" description="GIY-YIG" evidence="1">
    <location>
        <begin position="34"/>
        <end position="119"/>
    </location>
</feature>
<accession>A0A829M1Y8</accession>
<keyword evidence="2" id="KW-0540">Nuclease</keyword>
<dbReference type="InterPro" id="IPR000305">
    <property type="entry name" value="GIY-YIG_endonuc"/>
</dbReference>
<dbReference type="InterPro" id="IPR018647">
    <property type="entry name" value="SLFN_3-like_DNA/RNA_helicase"/>
</dbReference>
<dbReference type="CDD" id="cd10439">
    <property type="entry name" value="GIY-YIG_COG3410"/>
    <property type="match status" value="1"/>
</dbReference>
<dbReference type="GO" id="GO:0004527">
    <property type="term" value="F:exonuclease activity"/>
    <property type="evidence" value="ECO:0007669"/>
    <property type="project" value="UniProtKB-KW"/>
</dbReference>
<dbReference type="InterPro" id="IPR027417">
    <property type="entry name" value="P-loop_NTPase"/>
</dbReference>
<dbReference type="SUPFAM" id="SSF52540">
    <property type="entry name" value="P-loop containing nucleoside triphosphate hydrolases"/>
    <property type="match status" value="1"/>
</dbReference>
<dbReference type="RefSeq" id="WP_023465824.1">
    <property type="nucleotide sequence ID" value="NZ_KI546228.1"/>
</dbReference>
<comment type="caution">
    <text evidence="2">The sequence shown here is derived from an EMBL/GenBank/DDBJ whole genome shotgun (WGS) entry which is preliminary data.</text>
</comment>